<name>A0ABT4QIJ7_9BACL</name>
<proteinExistence type="predicted"/>
<dbReference type="EMBL" id="JAQAGZ010000025">
    <property type="protein sequence ID" value="MCZ8516607.1"/>
    <property type="molecule type" value="Genomic_DNA"/>
</dbReference>
<reference evidence="2 3" key="1">
    <citation type="submission" date="2022-12" db="EMBL/GenBank/DDBJ databases">
        <title>Draft genome sequence of Paenibacillus sp. dW9.</title>
        <authorList>
            <person name="Choi E.-W."/>
            <person name="Kim D.-U."/>
        </authorList>
    </citation>
    <scope>NUCLEOTIDE SEQUENCE [LARGE SCALE GENOMIC DNA]</scope>
    <source>
        <strain evidence="3">dW9</strain>
    </source>
</reference>
<dbReference type="Proteomes" id="UP001527882">
    <property type="component" value="Unassembled WGS sequence"/>
</dbReference>
<protein>
    <submittedName>
        <fullName evidence="2">Helix-turn-helix transcriptional regulator</fullName>
    </submittedName>
</protein>
<dbReference type="PANTHER" id="PTHR33169">
    <property type="entry name" value="PADR-FAMILY TRANSCRIPTIONAL REGULATOR"/>
    <property type="match status" value="1"/>
</dbReference>
<dbReference type="RefSeq" id="WP_269885141.1">
    <property type="nucleotide sequence ID" value="NZ_JAQAGZ010000025.1"/>
</dbReference>
<comment type="caution">
    <text evidence="2">The sequence shown here is derived from an EMBL/GenBank/DDBJ whole genome shotgun (WGS) entry which is preliminary data.</text>
</comment>
<dbReference type="InterPro" id="IPR005149">
    <property type="entry name" value="Tscrpt_reg_PadR_N"/>
</dbReference>
<gene>
    <name evidence="2" type="ORF">O9H85_30320</name>
</gene>
<dbReference type="InterPro" id="IPR052509">
    <property type="entry name" value="Metal_resp_DNA-bind_regulator"/>
</dbReference>
<dbReference type="Pfam" id="PF03551">
    <property type="entry name" value="PadR"/>
    <property type="match status" value="1"/>
</dbReference>
<dbReference type="SUPFAM" id="SSF46785">
    <property type="entry name" value="Winged helix' DNA-binding domain"/>
    <property type="match status" value="1"/>
</dbReference>
<dbReference type="Gene3D" id="1.10.10.10">
    <property type="entry name" value="Winged helix-like DNA-binding domain superfamily/Winged helix DNA-binding domain"/>
    <property type="match status" value="1"/>
</dbReference>
<accession>A0ABT4QIJ7</accession>
<organism evidence="2 3">
    <name type="scientific">Paenibacillus gyeongsangnamensis</name>
    <dbReference type="NCBI Taxonomy" id="3388067"/>
    <lineage>
        <taxon>Bacteria</taxon>
        <taxon>Bacillati</taxon>
        <taxon>Bacillota</taxon>
        <taxon>Bacilli</taxon>
        <taxon>Bacillales</taxon>
        <taxon>Paenibacillaceae</taxon>
        <taxon>Paenibacillus</taxon>
    </lineage>
</organism>
<evidence type="ECO:0000313" key="2">
    <source>
        <dbReference type="EMBL" id="MCZ8516607.1"/>
    </source>
</evidence>
<sequence length="118" mass="13676">MESKSAGKQNRHLPAFLLLFLLDGDAHGGALWNRMEEITPPEWKIDSGAIYRALRDLEENEAVTSYWDTTEAGPAKRIYQLTEKGKIELDGWFRDIVIRKRNLDYFITQYEQKRGGDT</sequence>
<evidence type="ECO:0000259" key="1">
    <source>
        <dbReference type="Pfam" id="PF03551"/>
    </source>
</evidence>
<dbReference type="InterPro" id="IPR036390">
    <property type="entry name" value="WH_DNA-bd_sf"/>
</dbReference>
<keyword evidence="3" id="KW-1185">Reference proteome</keyword>
<evidence type="ECO:0000313" key="3">
    <source>
        <dbReference type="Proteomes" id="UP001527882"/>
    </source>
</evidence>
<dbReference type="InterPro" id="IPR036388">
    <property type="entry name" value="WH-like_DNA-bd_sf"/>
</dbReference>
<feature type="domain" description="Transcription regulator PadR N-terminal" evidence="1">
    <location>
        <begin position="18"/>
        <end position="89"/>
    </location>
</feature>
<dbReference type="PANTHER" id="PTHR33169:SF14">
    <property type="entry name" value="TRANSCRIPTIONAL REGULATOR RV3488"/>
    <property type="match status" value="1"/>
</dbReference>